<dbReference type="Pfam" id="PF08867">
    <property type="entry name" value="FRG"/>
    <property type="match status" value="1"/>
</dbReference>
<accession>A0A239Q3G3</accession>
<name>A0A239Q3G3_9RHOB</name>
<evidence type="ECO:0000259" key="1">
    <source>
        <dbReference type="SMART" id="SM00901"/>
    </source>
</evidence>
<reference evidence="2 3" key="1">
    <citation type="submission" date="2017-07" db="EMBL/GenBank/DDBJ databases">
        <authorList>
            <person name="Sun Z.S."/>
            <person name="Albrecht U."/>
            <person name="Echele G."/>
            <person name="Lee C.C."/>
        </authorList>
    </citation>
    <scope>NUCLEOTIDE SEQUENCE [LARGE SCALE GENOMIC DNA]</scope>
    <source>
        <strain evidence="2 3">DSM 14827</strain>
    </source>
</reference>
<protein>
    <submittedName>
        <fullName evidence="2">FRG domain-containing protein</fullName>
    </submittedName>
</protein>
<gene>
    <name evidence="2" type="ORF">SAMN05444959_1295</name>
</gene>
<proteinExistence type="predicted"/>
<feature type="domain" description="FRG" evidence="1">
    <location>
        <begin position="74"/>
        <end position="167"/>
    </location>
</feature>
<dbReference type="RefSeq" id="WP_089346088.1">
    <property type="nucleotide sequence ID" value="NZ_CP067132.1"/>
</dbReference>
<dbReference type="InterPro" id="IPR014966">
    <property type="entry name" value="FRG-dom"/>
</dbReference>
<dbReference type="SMART" id="SM00901">
    <property type="entry name" value="FRG"/>
    <property type="match status" value="1"/>
</dbReference>
<dbReference type="AlphaFoldDB" id="A0A239Q3G3"/>
<organism evidence="2 3">
    <name type="scientific">Paracoccus seriniphilus</name>
    <dbReference type="NCBI Taxonomy" id="184748"/>
    <lineage>
        <taxon>Bacteria</taxon>
        <taxon>Pseudomonadati</taxon>
        <taxon>Pseudomonadota</taxon>
        <taxon>Alphaproteobacteria</taxon>
        <taxon>Rhodobacterales</taxon>
        <taxon>Paracoccaceae</taxon>
        <taxon>Paracoccus</taxon>
    </lineage>
</organism>
<keyword evidence="3" id="KW-1185">Reference proteome</keyword>
<dbReference type="EMBL" id="FZQB01000029">
    <property type="protein sequence ID" value="SNT76806.1"/>
    <property type="molecule type" value="Genomic_DNA"/>
</dbReference>
<sequence length="282" mass="32143">MRTIGKSKLLNIPAQGGIPVEQTNDQIRKSKPTPVQNYLDLANKIAEVQYLNPEHVLVFRGQSADHTDENHMTSIRPGIFRGHDSTVTRSPIAARFEKLKRAEKLLIEKWLDAPIAGNEKIRKYRILRWSILQHYEICETPLLDVTYSLRVAASFASLHDDSHGYVFALGVPNISGTVTTDMEAGLQTVRLSSVCPPQARRPHIQEGYLLGEYPDISVYAEKQNYSSFEVDFGRRLLAKFEFVKKAFWNRNTFPQISQQALYPNREDTFKDVAKQIIIELGE</sequence>
<dbReference type="OrthoDB" id="1091301at2"/>
<dbReference type="Proteomes" id="UP000198307">
    <property type="component" value="Unassembled WGS sequence"/>
</dbReference>
<evidence type="ECO:0000313" key="2">
    <source>
        <dbReference type="EMBL" id="SNT76806.1"/>
    </source>
</evidence>
<evidence type="ECO:0000313" key="3">
    <source>
        <dbReference type="Proteomes" id="UP000198307"/>
    </source>
</evidence>